<dbReference type="EMBL" id="LR797064">
    <property type="protein sequence ID" value="CAB4184527.1"/>
    <property type="molecule type" value="Genomic_DNA"/>
</dbReference>
<gene>
    <name evidence="1" type="ORF">UFOVP1124_16</name>
</gene>
<protein>
    <submittedName>
        <fullName evidence="1">Uncharacterized protein</fullName>
    </submittedName>
</protein>
<evidence type="ECO:0000313" key="1">
    <source>
        <dbReference type="EMBL" id="CAB4184527.1"/>
    </source>
</evidence>
<name>A0A6J5QPV7_9CAUD</name>
<reference evidence="1" key="1">
    <citation type="submission" date="2020-05" db="EMBL/GenBank/DDBJ databases">
        <authorList>
            <person name="Chiriac C."/>
            <person name="Salcher M."/>
            <person name="Ghai R."/>
            <person name="Kavagutti S V."/>
        </authorList>
    </citation>
    <scope>NUCLEOTIDE SEQUENCE</scope>
</reference>
<sequence>MTAPAAIGSAQGTTFTFNSVSFKIRKIDIKRSTGVIETTTLDVADNSEAITELAPIKEGTVISVEGWDLIAPDQTSSHVLVCAKFSINGNAICTEYNLAGEVKGKLTFTASFTMTAVAAGGV</sequence>
<organism evidence="1">
    <name type="scientific">uncultured Caudovirales phage</name>
    <dbReference type="NCBI Taxonomy" id="2100421"/>
    <lineage>
        <taxon>Viruses</taxon>
        <taxon>Duplodnaviria</taxon>
        <taxon>Heunggongvirae</taxon>
        <taxon>Uroviricota</taxon>
        <taxon>Caudoviricetes</taxon>
        <taxon>Peduoviridae</taxon>
        <taxon>Maltschvirus</taxon>
        <taxon>Maltschvirus maltsch</taxon>
    </lineage>
</organism>
<proteinExistence type="predicted"/>
<accession>A0A6J5QPV7</accession>